<dbReference type="AlphaFoldDB" id="A0AAQ3REF0"/>
<organism evidence="4 5">
    <name type="scientific">Acrodontium crateriforme</name>
    <dbReference type="NCBI Taxonomy" id="150365"/>
    <lineage>
        <taxon>Eukaryota</taxon>
        <taxon>Fungi</taxon>
        <taxon>Dikarya</taxon>
        <taxon>Ascomycota</taxon>
        <taxon>Pezizomycotina</taxon>
        <taxon>Dothideomycetes</taxon>
        <taxon>Dothideomycetidae</taxon>
        <taxon>Mycosphaerellales</taxon>
        <taxon>Teratosphaeriaceae</taxon>
        <taxon>Acrodontium</taxon>
    </lineage>
</organism>
<keyword evidence="2" id="KW-0597">Phosphoprotein</keyword>
<dbReference type="PANTHER" id="PTHR43439">
    <property type="entry name" value="PHENYLACETATE-COENZYME A LIGASE"/>
    <property type="match status" value="1"/>
</dbReference>
<gene>
    <name evidence="4" type="ORF">R9X50_00803000</name>
</gene>
<proteinExistence type="predicted"/>
<evidence type="ECO:0000256" key="2">
    <source>
        <dbReference type="ARBA" id="ARBA00022553"/>
    </source>
</evidence>
<keyword evidence="1" id="KW-0596">Phosphopantetheine</keyword>
<protein>
    <submittedName>
        <fullName evidence="4">Adenylate-forming reductase Nps11</fullName>
    </submittedName>
</protein>
<dbReference type="InterPro" id="IPR051414">
    <property type="entry name" value="Adenylate-forming_Reductase"/>
</dbReference>
<dbReference type="Proteomes" id="UP001303373">
    <property type="component" value="Chromosome 14"/>
</dbReference>
<dbReference type="Pfam" id="PF23562">
    <property type="entry name" value="AMP-binding_C_3"/>
    <property type="match status" value="1"/>
</dbReference>
<dbReference type="InterPro" id="IPR000873">
    <property type="entry name" value="AMP-dep_synth/lig_dom"/>
</dbReference>
<evidence type="ECO:0000256" key="1">
    <source>
        <dbReference type="ARBA" id="ARBA00022450"/>
    </source>
</evidence>
<evidence type="ECO:0000259" key="3">
    <source>
        <dbReference type="Pfam" id="PF00501"/>
    </source>
</evidence>
<dbReference type="PROSITE" id="PS00455">
    <property type="entry name" value="AMP_BINDING"/>
    <property type="match status" value="1"/>
</dbReference>
<dbReference type="Pfam" id="PF00501">
    <property type="entry name" value="AMP-binding"/>
    <property type="match status" value="1"/>
</dbReference>
<dbReference type="EMBL" id="CP138593">
    <property type="protein sequence ID" value="WPH05128.1"/>
    <property type="molecule type" value="Genomic_DNA"/>
</dbReference>
<reference evidence="4 5" key="1">
    <citation type="submission" date="2023-11" db="EMBL/GenBank/DDBJ databases">
        <title>An acidophilic fungus is an integral part of prey digestion in a carnivorous sundew plant.</title>
        <authorList>
            <person name="Tsai I.J."/>
        </authorList>
    </citation>
    <scope>NUCLEOTIDE SEQUENCE [LARGE SCALE GENOMIC DNA]</scope>
    <source>
        <strain evidence="4">169a</strain>
    </source>
</reference>
<evidence type="ECO:0000313" key="5">
    <source>
        <dbReference type="Proteomes" id="UP001303373"/>
    </source>
</evidence>
<dbReference type="SUPFAM" id="SSF56801">
    <property type="entry name" value="Acetyl-CoA synthetase-like"/>
    <property type="match status" value="1"/>
</dbReference>
<dbReference type="InterPro" id="IPR042099">
    <property type="entry name" value="ANL_N_sf"/>
</dbReference>
<evidence type="ECO:0000313" key="4">
    <source>
        <dbReference type="EMBL" id="WPH05128.1"/>
    </source>
</evidence>
<keyword evidence="5" id="KW-1185">Reference proteome</keyword>
<feature type="domain" description="AMP-dependent synthetase/ligase" evidence="3">
    <location>
        <begin position="46"/>
        <end position="344"/>
    </location>
</feature>
<accession>A0AAQ3REF0</accession>
<sequence length="541" mass="61159">MAGNTPPSPAPKMKGMRTLMETLLALAKTQPLRIYGSYPLTDDVKDGFRDFTFSELVDAVDRCAWFIRGSLGMSQSYETLLYQGESDFRYTIVLFAAIKCGYKTYYQNPKNPLEENLAMLDDIDCSKALYSVERKELIDQYQLARPRLEAFQIASLHELFQSSRVEHFPWERKPWEEAKHDPIIVLHSSGTTGPPKPIVYQNGALKGLDTAWPDDAGAMRLFDSLDGAFVYGPFPAFHLGGFHFNSVMPIFSRCAMVMAPPASLPAQNGPLALHIIKVKHVRMLCAPPVLLTEISRCEGGIDTLAGLSCILYGGGPLRSALGDELTARGVKLVSIYGSTEANWIPSLSPTREDWEWIQFHPEAKVAWARLDESSEMYELCFKDEGPIINERRATHWTLKVDEWRSKDLFIQHPSKSYLWKYIGRRDDILVLENSAKVNPIPVEDVVHAHPLISGAMMAGEHRWPPCFLIEPREHIADVESFRRNIWPIIEEANELVRKDNRVPFQNVIVIWPGGFERSPKGGIMRHKSARKMADLIAGLYS</sequence>
<name>A0AAQ3REF0_9PEZI</name>
<dbReference type="PANTHER" id="PTHR43439:SF2">
    <property type="entry name" value="ENZYME, PUTATIVE (JCVI)-RELATED"/>
    <property type="match status" value="1"/>
</dbReference>
<dbReference type="InterPro" id="IPR020845">
    <property type="entry name" value="AMP-binding_CS"/>
</dbReference>
<dbReference type="Gene3D" id="3.40.50.12780">
    <property type="entry name" value="N-terminal domain of ligase-like"/>
    <property type="match status" value="1"/>
</dbReference>